<dbReference type="CDD" id="cd11304">
    <property type="entry name" value="Cadherin_repeat"/>
    <property type="match status" value="1"/>
</dbReference>
<dbReference type="InterPro" id="IPR006626">
    <property type="entry name" value="PbH1"/>
</dbReference>
<dbReference type="InterPro" id="IPR018511">
    <property type="entry name" value="Hemolysin-typ_Ca-bd_CS"/>
</dbReference>
<dbReference type="Proteomes" id="UP000217141">
    <property type="component" value="Chromosome I"/>
</dbReference>
<dbReference type="InterPro" id="IPR012334">
    <property type="entry name" value="Pectin_lyas_fold"/>
</dbReference>
<dbReference type="Pfam" id="PF05345">
    <property type="entry name" value="He_PIG"/>
    <property type="match status" value="2"/>
</dbReference>
<dbReference type="GO" id="GO:0005576">
    <property type="term" value="C:extracellular region"/>
    <property type="evidence" value="ECO:0007669"/>
    <property type="project" value="UniProtKB-SubCell"/>
</dbReference>
<dbReference type="SUPFAM" id="SSF49313">
    <property type="entry name" value="Cadherin-like"/>
    <property type="match status" value="3"/>
</dbReference>
<feature type="domain" description="Cadherin" evidence="4">
    <location>
        <begin position="254"/>
        <end position="349"/>
    </location>
</feature>
<dbReference type="SMART" id="SM00736">
    <property type="entry name" value="CADG"/>
    <property type="match status" value="2"/>
</dbReference>
<evidence type="ECO:0000259" key="4">
    <source>
        <dbReference type="PROSITE" id="PS50268"/>
    </source>
</evidence>
<dbReference type="GO" id="GO:0016020">
    <property type="term" value="C:membrane"/>
    <property type="evidence" value="ECO:0007669"/>
    <property type="project" value="InterPro"/>
</dbReference>
<dbReference type="KEGG" id="shyd:CJD35_04500"/>
<dbReference type="Gene3D" id="2.60.40.60">
    <property type="entry name" value="Cadherins"/>
    <property type="match status" value="1"/>
</dbReference>
<dbReference type="PRINTS" id="PR00313">
    <property type="entry name" value="CABNDNGRPT"/>
</dbReference>
<dbReference type="InterPro" id="IPR006644">
    <property type="entry name" value="Cadg"/>
</dbReference>
<dbReference type="InterPro" id="IPR015919">
    <property type="entry name" value="Cadherin-like_sf"/>
</dbReference>
<evidence type="ECO:0000256" key="3">
    <source>
        <dbReference type="SAM" id="MobiDB-lite"/>
    </source>
</evidence>
<dbReference type="InterPro" id="IPR011049">
    <property type="entry name" value="Serralysin-like_metalloprot_C"/>
</dbReference>
<dbReference type="PROSITE" id="PS00330">
    <property type="entry name" value="HEMOLYSIN_CALCIUM"/>
    <property type="match status" value="4"/>
</dbReference>
<dbReference type="GO" id="GO:0007156">
    <property type="term" value="P:homophilic cell adhesion via plasma membrane adhesion molecules"/>
    <property type="evidence" value="ECO:0007669"/>
    <property type="project" value="InterPro"/>
</dbReference>
<name>A0A249MW93_SPHXE</name>
<dbReference type="EMBL" id="CP022745">
    <property type="protein sequence ID" value="ASY45643.1"/>
    <property type="molecule type" value="Genomic_DNA"/>
</dbReference>
<dbReference type="Gene3D" id="2.60.40.10">
    <property type="entry name" value="Immunoglobulins"/>
    <property type="match status" value="2"/>
</dbReference>
<dbReference type="PROSITE" id="PS50268">
    <property type="entry name" value="CADHERIN_2"/>
    <property type="match status" value="1"/>
</dbReference>
<keyword evidence="2" id="KW-0964">Secreted</keyword>
<dbReference type="AlphaFoldDB" id="A0A249MW93"/>
<dbReference type="SUPFAM" id="SSF51120">
    <property type="entry name" value="beta-Roll"/>
    <property type="match status" value="4"/>
</dbReference>
<dbReference type="InterPro" id="IPR002126">
    <property type="entry name" value="Cadherin-like_dom"/>
</dbReference>
<organism evidence="5 6">
    <name type="scientific">Sphingobium xenophagum</name>
    <dbReference type="NCBI Taxonomy" id="121428"/>
    <lineage>
        <taxon>Bacteria</taxon>
        <taxon>Pseudomonadati</taxon>
        <taxon>Pseudomonadota</taxon>
        <taxon>Alphaproteobacteria</taxon>
        <taxon>Sphingomonadales</taxon>
        <taxon>Sphingomonadaceae</taxon>
        <taxon>Sphingobium</taxon>
    </lineage>
</organism>
<dbReference type="SMART" id="SM00710">
    <property type="entry name" value="PbH1"/>
    <property type="match status" value="5"/>
</dbReference>
<feature type="compositionally biased region" description="Low complexity" evidence="3">
    <location>
        <begin position="25"/>
        <end position="35"/>
    </location>
</feature>
<dbReference type="PANTHER" id="PTHR38340">
    <property type="entry name" value="S-LAYER PROTEIN"/>
    <property type="match status" value="1"/>
</dbReference>
<evidence type="ECO:0000256" key="2">
    <source>
        <dbReference type="ARBA" id="ARBA00022525"/>
    </source>
</evidence>
<feature type="region of interest" description="Disordered" evidence="3">
    <location>
        <begin position="1"/>
        <end position="55"/>
    </location>
</feature>
<dbReference type="PANTHER" id="PTHR38340:SF1">
    <property type="entry name" value="S-LAYER PROTEIN"/>
    <property type="match status" value="1"/>
</dbReference>
<dbReference type="SUPFAM" id="SSF51126">
    <property type="entry name" value="Pectin lyase-like"/>
    <property type="match status" value="1"/>
</dbReference>
<gene>
    <name evidence="5" type="ORF">CJD35_04500</name>
</gene>
<feature type="compositionally biased region" description="Pro residues" evidence="3">
    <location>
        <begin position="40"/>
        <end position="49"/>
    </location>
</feature>
<comment type="subcellular location">
    <subcellularLocation>
        <location evidence="1">Secreted</location>
    </subcellularLocation>
</comment>
<evidence type="ECO:0000313" key="6">
    <source>
        <dbReference type="Proteomes" id="UP000217141"/>
    </source>
</evidence>
<sequence>MTTDGLFEFDIVPSDYVAEEDGETGTDTGTDTGTGDPEGDSPPPPPVNSPPQVNGVIEGQLTGQNTPYSLVIPATFFIDPDGDALTYSATLSDGSALPDWLTFSPDTLTFSGRGPTDGHHDYTIFLNASDQSGSATLAFDLTVSERPFVIGTLPNLVVEEDSFFSVTIPATGLFNDPDSILTFGGSVGSDVNSWLSFDPATMTFSGQMPQDFSNWFNLTVFATDGPNRAQIIFRVDVNDTPDAPLDLSLHTTWVNEFSDIGTPVGELFVDDPDKGDTHVYSLVDDAGGAFAIVGDQLVVNSALDIRAGTQRTVVVQVEDSTGFTFQKSIDITIKAAHDTIIFSDAPPATTILWVSTTGDDAAGTGSADSPFATIQHAIDNAGPGTDIMVRAGTYNEALNLSVEGTTDAPIRLISADGAGAAVIAPPAVAETSAISGRGTANWVIDGFTVQGSDTIGTYGVNLVSRNFGANAAFQEGYAGDKVENILLINNVFTDWGIDAIHIAQSFGIQIVNNSIIGAHEQGIDFVGTSKLLIQGNVIDEITSKDEWEALDGRDYTGDSAITVKGGSTFVEIRNNVIGSTEGPAIKIGSPTGIAYLPIEVGADGDGAHFVNYEVKHAVVSGNIATDYPTSLLLQGAQDVLVTDNLFNTANISSVARGVTASLYGVAEQYIPRGLTGFSDDISFADNIFKGKALFTNAPGATTYDLGGNAAFDPLATYDPEQYGFVGGVDGGIAVARDQIIGKSGDDVLYGDRSGHATADYISGQRGADMMYGGLGDDIYVFDDRNDQAIEAAGGGHDAVILTRNASVYKVGTSSIEDVYTLRDQDTSISGSAGRNRLYGNIGNDKLRGGAGDDDLFGGAGNDELDGGADHDRLYGGVGDDRLTGEAGDDILDGGAGRDIMRGGDGKDLLISYDADGLIDGGHNIDTIYLDRSTATADIFVDISYTSSFNANNSPILELFDGTRLVNIETLQIASGSGSDMLRGGAYADQISGGDGNDVIEGMDGDDLIYGGNGDDIIQGGNGVDKIDGSRGFDWIDAGAGDDIVTSNDPDLMLIGGAGKDTLALNRSQFSDAQIVDLSLQEQAGVIVTLADGTQITGFETFNYSAGSGDDIITLGAGSDRLTGGKGFDILSGGNGNDVISGGADDDIIYGGGGRDKISGDGGADTLYGGLGEDTFQFKVGHVQGDIIADFEGAGVATGDRLEFSGYGPGATLTYNNATQLWTIATADNSIQNSFQILNVTALSSADYIIL</sequence>
<dbReference type="InterPro" id="IPR001343">
    <property type="entry name" value="Hemolysn_Ca-bd"/>
</dbReference>
<proteinExistence type="predicted"/>
<accession>A0A249MW93</accession>
<dbReference type="Gene3D" id="2.160.20.10">
    <property type="entry name" value="Single-stranded right-handed beta-helix, Pectin lyase-like"/>
    <property type="match status" value="1"/>
</dbReference>
<reference evidence="5 6" key="1">
    <citation type="submission" date="2017-08" db="EMBL/GenBank/DDBJ databases">
        <title>Whole Genome Sequence of Sphingobium hydrophobicum C1: Insights into Adaption to the Electronic-waste Contaminated Sediment.</title>
        <authorList>
            <person name="Song D."/>
            <person name="Chen X."/>
            <person name="Xu M."/>
        </authorList>
    </citation>
    <scope>NUCLEOTIDE SEQUENCE [LARGE SCALE GENOMIC DNA]</scope>
    <source>
        <strain evidence="5 6">C1</strain>
    </source>
</reference>
<dbReference type="InterPro" id="IPR011050">
    <property type="entry name" value="Pectin_lyase_fold/virulence"/>
</dbReference>
<protein>
    <submittedName>
        <fullName evidence="5">Calcium-binding protein</fullName>
    </submittedName>
</protein>
<dbReference type="Gene3D" id="2.150.10.10">
    <property type="entry name" value="Serralysin-like metalloprotease, C-terminal"/>
    <property type="match status" value="4"/>
</dbReference>
<dbReference type="GO" id="GO:0005509">
    <property type="term" value="F:calcium ion binding"/>
    <property type="evidence" value="ECO:0007669"/>
    <property type="project" value="InterPro"/>
</dbReference>
<dbReference type="InterPro" id="IPR013783">
    <property type="entry name" value="Ig-like_fold"/>
</dbReference>
<dbReference type="InterPro" id="IPR050557">
    <property type="entry name" value="RTX_toxin/Mannuronan_C5-epim"/>
</dbReference>
<evidence type="ECO:0000313" key="5">
    <source>
        <dbReference type="EMBL" id="ASY45643.1"/>
    </source>
</evidence>
<dbReference type="Pfam" id="PF00353">
    <property type="entry name" value="HemolysinCabind"/>
    <property type="match status" value="6"/>
</dbReference>
<evidence type="ECO:0000256" key="1">
    <source>
        <dbReference type="ARBA" id="ARBA00004613"/>
    </source>
</evidence>